<evidence type="ECO:0000256" key="4">
    <source>
        <dbReference type="ARBA" id="ARBA00023163"/>
    </source>
</evidence>
<keyword evidence="4" id="KW-0804">Transcription</keyword>
<dbReference type="PROSITE" id="PS50931">
    <property type="entry name" value="HTH_LYSR"/>
    <property type="match status" value="1"/>
</dbReference>
<evidence type="ECO:0000259" key="5">
    <source>
        <dbReference type="PROSITE" id="PS50931"/>
    </source>
</evidence>
<dbReference type="RefSeq" id="WP_201684866.1">
    <property type="nucleotide sequence ID" value="NZ_JAEQNA010000006.1"/>
</dbReference>
<evidence type="ECO:0000256" key="2">
    <source>
        <dbReference type="ARBA" id="ARBA00023015"/>
    </source>
</evidence>
<dbReference type="InterPro" id="IPR037402">
    <property type="entry name" value="YidZ_PBP2"/>
</dbReference>
<accession>A0A936ZWE7</accession>
<dbReference type="CDD" id="cd08417">
    <property type="entry name" value="PBP2_Nitroaromatics_like"/>
    <property type="match status" value="1"/>
</dbReference>
<dbReference type="Pfam" id="PF00126">
    <property type="entry name" value="HTH_1"/>
    <property type="match status" value="1"/>
</dbReference>
<dbReference type="Gene3D" id="3.40.190.10">
    <property type="entry name" value="Periplasmic binding protein-like II"/>
    <property type="match status" value="2"/>
</dbReference>
<dbReference type="PANTHER" id="PTHR30118:SF15">
    <property type="entry name" value="TRANSCRIPTIONAL REGULATORY PROTEIN"/>
    <property type="match status" value="1"/>
</dbReference>
<reference evidence="6" key="1">
    <citation type="submission" date="2021-01" db="EMBL/GenBank/DDBJ databases">
        <title>Ramlibacter sp. strain AW1 16S ribosomal RNA gene Genome sequencing and assembly.</title>
        <authorList>
            <person name="Kang M."/>
        </authorList>
    </citation>
    <scope>NUCLEOTIDE SEQUENCE</scope>
    <source>
        <strain evidence="6">AW1</strain>
    </source>
</reference>
<comment type="caution">
    <text evidence="6">The sequence shown here is derived from an EMBL/GenBank/DDBJ whole genome shotgun (WGS) entry which is preliminary data.</text>
</comment>
<evidence type="ECO:0000256" key="1">
    <source>
        <dbReference type="ARBA" id="ARBA00009437"/>
    </source>
</evidence>
<feature type="domain" description="HTH lysR-type" evidence="5">
    <location>
        <begin position="8"/>
        <end position="65"/>
    </location>
</feature>
<dbReference type="Gene3D" id="1.10.10.10">
    <property type="entry name" value="Winged helix-like DNA-binding domain superfamily/Winged helix DNA-binding domain"/>
    <property type="match status" value="1"/>
</dbReference>
<dbReference type="InterPro" id="IPR000847">
    <property type="entry name" value="LysR_HTH_N"/>
</dbReference>
<proteinExistence type="inferred from homology"/>
<evidence type="ECO:0000313" key="7">
    <source>
        <dbReference type="Proteomes" id="UP000613011"/>
    </source>
</evidence>
<evidence type="ECO:0000313" key="6">
    <source>
        <dbReference type="EMBL" id="MBL0421784.1"/>
    </source>
</evidence>
<dbReference type="EMBL" id="JAEQNA010000006">
    <property type="protein sequence ID" value="MBL0421784.1"/>
    <property type="molecule type" value="Genomic_DNA"/>
</dbReference>
<protein>
    <submittedName>
        <fullName evidence="6">LysR family transcriptional regulator</fullName>
    </submittedName>
</protein>
<dbReference type="PANTHER" id="PTHR30118">
    <property type="entry name" value="HTH-TYPE TRANSCRIPTIONAL REGULATOR LEUO-RELATED"/>
    <property type="match status" value="1"/>
</dbReference>
<dbReference type="Proteomes" id="UP000613011">
    <property type="component" value="Unassembled WGS sequence"/>
</dbReference>
<dbReference type="InterPro" id="IPR005119">
    <property type="entry name" value="LysR_subst-bd"/>
</dbReference>
<keyword evidence="2" id="KW-0805">Transcription regulation</keyword>
<organism evidence="6 7">
    <name type="scientific">Ramlibacter aurantiacus</name>
    <dbReference type="NCBI Taxonomy" id="2801330"/>
    <lineage>
        <taxon>Bacteria</taxon>
        <taxon>Pseudomonadati</taxon>
        <taxon>Pseudomonadota</taxon>
        <taxon>Betaproteobacteria</taxon>
        <taxon>Burkholderiales</taxon>
        <taxon>Comamonadaceae</taxon>
        <taxon>Ramlibacter</taxon>
    </lineage>
</organism>
<comment type="similarity">
    <text evidence="1">Belongs to the LysR transcriptional regulatory family.</text>
</comment>
<dbReference type="InterPro" id="IPR050389">
    <property type="entry name" value="LysR-type_TF"/>
</dbReference>
<dbReference type="SUPFAM" id="SSF53850">
    <property type="entry name" value="Periplasmic binding protein-like II"/>
    <property type="match status" value="1"/>
</dbReference>
<gene>
    <name evidence="6" type="ORF">JI739_15650</name>
</gene>
<evidence type="ECO:0000256" key="3">
    <source>
        <dbReference type="ARBA" id="ARBA00023125"/>
    </source>
</evidence>
<dbReference type="GO" id="GO:0003700">
    <property type="term" value="F:DNA-binding transcription factor activity"/>
    <property type="evidence" value="ECO:0007669"/>
    <property type="project" value="InterPro"/>
</dbReference>
<dbReference type="InterPro" id="IPR036390">
    <property type="entry name" value="WH_DNA-bd_sf"/>
</dbReference>
<keyword evidence="3" id="KW-0238">DNA-binding</keyword>
<dbReference type="Pfam" id="PF03466">
    <property type="entry name" value="LysR_substrate"/>
    <property type="match status" value="1"/>
</dbReference>
<sequence length="309" mass="34569">MPQSIQQLDLNLLRLFEAVMREGGISRAGERLGLSQPAASKAVKRLRAYCGDPLFVRTAAGLKPTPMASAILPTVTSTLASLQGALDEYRSFVPAQSTRRFTFLIMDVGELILMPRLIAHLARVAPNLRIVCRQTDRNRYASELASGAADIAFGELPMGQPDLVQQFLFDEDMVCVVGQHHPTIRRSLSRAQFLATPQVANSELLWETRMQAAMGADFHQRRVAMELKHFLVMPLVVASGPQLAVVPRSVAETYRRALKLKVFAVPYDVEPVHVRHFWHRRSQHDVGHGWLRGEIARMYRRKGDQGEAA</sequence>
<name>A0A936ZWE7_9BURK</name>
<dbReference type="SUPFAM" id="SSF46785">
    <property type="entry name" value="Winged helix' DNA-binding domain"/>
    <property type="match status" value="1"/>
</dbReference>
<dbReference type="InterPro" id="IPR036388">
    <property type="entry name" value="WH-like_DNA-bd_sf"/>
</dbReference>
<dbReference type="AlphaFoldDB" id="A0A936ZWE7"/>
<dbReference type="PRINTS" id="PR00039">
    <property type="entry name" value="HTHLYSR"/>
</dbReference>
<dbReference type="GO" id="GO:0003677">
    <property type="term" value="F:DNA binding"/>
    <property type="evidence" value="ECO:0007669"/>
    <property type="project" value="UniProtKB-KW"/>
</dbReference>
<keyword evidence="7" id="KW-1185">Reference proteome</keyword>